<gene>
    <name evidence="1" type="ORF">ZHAS_00004103</name>
</gene>
<evidence type="ECO:0000313" key="3">
    <source>
        <dbReference type="Proteomes" id="UP000030765"/>
    </source>
</evidence>
<dbReference type="AlphaFoldDB" id="A0A084VG37"/>
<dbReference type="EMBL" id="ATLV01012624">
    <property type="status" value="NOT_ANNOTATED_CDS"/>
    <property type="molecule type" value="Genomic_DNA"/>
</dbReference>
<proteinExistence type="predicted"/>
<keyword evidence="3" id="KW-1185">Reference proteome</keyword>
<evidence type="ECO:0000313" key="1">
    <source>
        <dbReference type="EMBL" id="KFB36931.1"/>
    </source>
</evidence>
<dbReference type="VEuPathDB" id="VectorBase:ASIC004103"/>
<sequence length="60" mass="6609">MAIAFYTDTDTALSKSIISSSVCTGVRFVEKKGKSAGEEIRCIQERILLTSERMHRKGAS</sequence>
<organism evidence="1">
    <name type="scientific">Anopheles sinensis</name>
    <name type="common">Mosquito</name>
    <dbReference type="NCBI Taxonomy" id="74873"/>
    <lineage>
        <taxon>Eukaryota</taxon>
        <taxon>Metazoa</taxon>
        <taxon>Ecdysozoa</taxon>
        <taxon>Arthropoda</taxon>
        <taxon>Hexapoda</taxon>
        <taxon>Insecta</taxon>
        <taxon>Pterygota</taxon>
        <taxon>Neoptera</taxon>
        <taxon>Endopterygota</taxon>
        <taxon>Diptera</taxon>
        <taxon>Nematocera</taxon>
        <taxon>Culicoidea</taxon>
        <taxon>Culicidae</taxon>
        <taxon>Anophelinae</taxon>
        <taxon>Anopheles</taxon>
    </lineage>
</organism>
<reference evidence="2" key="2">
    <citation type="submission" date="2020-05" db="UniProtKB">
        <authorList>
            <consortium name="EnsemblMetazoa"/>
        </authorList>
    </citation>
    <scope>IDENTIFICATION</scope>
</reference>
<dbReference type="Proteomes" id="UP000030765">
    <property type="component" value="Unassembled WGS sequence"/>
</dbReference>
<reference evidence="1 3" key="1">
    <citation type="journal article" date="2014" name="BMC Genomics">
        <title>Genome sequence of Anopheles sinensis provides insight into genetics basis of mosquito competence for malaria parasites.</title>
        <authorList>
            <person name="Zhou D."/>
            <person name="Zhang D."/>
            <person name="Ding G."/>
            <person name="Shi L."/>
            <person name="Hou Q."/>
            <person name="Ye Y."/>
            <person name="Xu Y."/>
            <person name="Zhou H."/>
            <person name="Xiong C."/>
            <person name="Li S."/>
            <person name="Yu J."/>
            <person name="Hong S."/>
            <person name="Yu X."/>
            <person name="Zou P."/>
            <person name="Chen C."/>
            <person name="Chang X."/>
            <person name="Wang W."/>
            <person name="Lv Y."/>
            <person name="Sun Y."/>
            <person name="Ma L."/>
            <person name="Shen B."/>
            <person name="Zhu C."/>
        </authorList>
    </citation>
    <scope>NUCLEOTIDE SEQUENCE [LARGE SCALE GENOMIC DNA]</scope>
</reference>
<dbReference type="EMBL" id="KE524806">
    <property type="protein sequence ID" value="KFB36931.1"/>
    <property type="molecule type" value="Genomic_DNA"/>
</dbReference>
<protein>
    <submittedName>
        <fullName evidence="1 2">SusC/RagA family TonB-linked outer membrane protein</fullName>
    </submittedName>
</protein>
<dbReference type="EnsemblMetazoa" id="ASIC004103-RA">
    <property type="protein sequence ID" value="ASIC004103-PA"/>
    <property type="gene ID" value="ASIC004103"/>
</dbReference>
<evidence type="ECO:0000313" key="2">
    <source>
        <dbReference type="EnsemblMetazoa" id="ASIC004103-PA"/>
    </source>
</evidence>
<accession>A0A084VG37</accession>
<name>A0A084VG37_ANOSI</name>